<accession>A0A7J6LZM2</accession>
<keyword evidence="3" id="KW-1185">Reference proteome</keyword>
<keyword evidence="1" id="KW-0732">Signal</keyword>
<dbReference type="Proteomes" id="UP000591131">
    <property type="component" value="Unassembled WGS sequence"/>
</dbReference>
<evidence type="ECO:0000256" key="1">
    <source>
        <dbReference type="SAM" id="SignalP"/>
    </source>
</evidence>
<gene>
    <name evidence="2" type="ORF">FOL47_005002</name>
</gene>
<dbReference type="EMBL" id="JAAPAO010000281">
    <property type="protein sequence ID" value="KAF4664695.1"/>
    <property type="molecule type" value="Genomic_DNA"/>
</dbReference>
<evidence type="ECO:0000313" key="3">
    <source>
        <dbReference type="Proteomes" id="UP000591131"/>
    </source>
</evidence>
<organism evidence="2 3">
    <name type="scientific">Perkinsus chesapeaki</name>
    <name type="common">Clam parasite</name>
    <name type="synonym">Perkinsus andrewsi</name>
    <dbReference type="NCBI Taxonomy" id="330153"/>
    <lineage>
        <taxon>Eukaryota</taxon>
        <taxon>Sar</taxon>
        <taxon>Alveolata</taxon>
        <taxon>Perkinsozoa</taxon>
        <taxon>Perkinsea</taxon>
        <taxon>Perkinsida</taxon>
        <taxon>Perkinsidae</taxon>
        <taxon>Perkinsus</taxon>
    </lineage>
</organism>
<feature type="signal peptide" evidence="1">
    <location>
        <begin position="1"/>
        <end position="21"/>
    </location>
</feature>
<feature type="chain" id="PRO_5029525555" evidence="1">
    <location>
        <begin position="22"/>
        <end position="142"/>
    </location>
</feature>
<name>A0A7J6LZM2_PERCH</name>
<evidence type="ECO:0000313" key="2">
    <source>
        <dbReference type="EMBL" id="KAF4664695.1"/>
    </source>
</evidence>
<dbReference type="AlphaFoldDB" id="A0A7J6LZM2"/>
<proteinExistence type="predicted"/>
<protein>
    <submittedName>
        <fullName evidence="2">Uncharacterized protein</fullName>
    </submittedName>
</protein>
<comment type="caution">
    <text evidence="2">The sequence shown here is derived from an EMBL/GenBank/DDBJ whole genome shotgun (WGS) entry which is preliminary data.</text>
</comment>
<reference evidence="2 3" key="1">
    <citation type="submission" date="2020-04" db="EMBL/GenBank/DDBJ databases">
        <title>Perkinsus chesapeaki whole genome sequence.</title>
        <authorList>
            <person name="Bogema D.R."/>
        </authorList>
    </citation>
    <scope>NUCLEOTIDE SEQUENCE [LARGE SCALE GENOMIC DNA]</scope>
    <source>
        <strain evidence="2">ATCC PRA-425</strain>
    </source>
</reference>
<sequence length="142" mass="15834">MVTTSVFTVLCYCSMTLYVGGLPPTPKGHYAVLIEPFTCLEVECGGDVTSLTVEYRVKCFFNSVSSMSPFNMDESKINSYVVDPSSEGEYNDFVRHMKSACRDHYTVGDNDTKELTSQKNNEELKLTFGGSERTLLLNGTCY</sequence>